<sequence>MGDMDARRVSVDRLVGRSSGQGLVAIPLALIVVITVVDIHSPSTIHLGPLLVIAPALTASIAGPRLTALVGVVAVAAQVFIAVFHGGLATANHIAQIIALSVLSALVVFVCHVRERRDRELSRARSVAETAQLALLRPPPRRIGPLRVAWLYMTAEDETQIGGDLFAVARAAHPSTRVIIGDVRGKGLASIGEASVVLGSFREGAHRYATLPELTAALEVSVCRDLEDVADTRHDPGEHFTTALVLDIPDDDSQAEMIDCGHPPPLLLHDHQVTVLYPRRPVPPLGMCELPAASHRTDPFAFEPDDILLLYTDGVIEARSPTGAFYPLAERVASFPTSSPDTLLRHIHDDLLHHIGGQPADDAALLIIERTASHLHRPHLPARTLDGRRRIHHGGSS</sequence>
<accession>Q82NG9</accession>
<dbReference type="Proteomes" id="UP000000428">
    <property type="component" value="Chromosome"/>
</dbReference>
<dbReference type="AlphaFoldDB" id="Q82NG9"/>
<dbReference type="SMART" id="SM00331">
    <property type="entry name" value="PP2C_SIG"/>
    <property type="match status" value="1"/>
</dbReference>
<dbReference type="Pfam" id="PF07228">
    <property type="entry name" value="SpoIIE"/>
    <property type="match status" value="1"/>
</dbReference>
<dbReference type="SUPFAM" id="SSF81606">
    <property type="entry name" value="PP2C-like"/>
    <property type="match status" value="1"/>
</dbReference>
<dbReference type="PANTHER" id="PTHR43156">
    <property type="entry name" value="STAGE II SPORULATION PROTEIN E-RELATED"/>
    <property type="match status" value="1"/>
</dbReference>
<keyword evidence="1" id="KW-0378">Hydrolase</keyword>
<dbReference type="eggNOG" id="COG2208">
    <property type="taxonomic scope" value="Bacteria"/>
</dbReference>
<dbReference type="Gene3D" id="3.60.40.10">
    <property type="entry name" value="PPM-type phosphatase domain"/>
    <property type="match status" value="1"/>
</dbReference>
<keyword evidence="2" id="KW-1133">Transmembrane helix</keyword>
<evidence type="ECO:0000256" key="2">
    <source>
        <dbReference type="SAM" id="Phobius"/>
    </source>
</evidence>
<keyword evidence="2" id="KW-0812">Transmembrane</keyword>
<feature type="transmembrane region" description="Helical" evidence="2">
    <location>
        <begin position="21"/>
        <end position="39"/>
    </location>
</feature>
<organism evidence="4 5">
    <name type="scientific">Streptomyces avermitilis (strain ATCC 31267 / DSM 46492 / JCM 5070 / NBRC 14893 / NCIMB 12804 / NRRL 8165 / MA-4680)</name>
    <dbReference type="NCBI Taxonomy" id="227882"/>
    <lineage>
        <taxon>Bacteria</taxon>
        <taxon>Bacillati</taxon>
        <taxon>Actinomycetota</taxon>
        <taxon>Actinomycetes</taxon>
        <taxon>Kitasatosporales</taxon>
        <taxon>Streptomycetaceae</taxon>
        <taxon>Streptomyces</taxon>
    </lineage>
</organism>
<evidence type="ECO:0000313" key="5">
    <source>
        <dbReference type="Proteomes" id="UP000000428"/>
    </source>
</evidence>
<gene>
    <name evidence="4" type="primary">prpB6</name>
    <name evidence="4" type="ORF">SAVERM_1334</name>
</gene>
<feature type="transmembrane region" description="Helical" evidence="2">
    <location>
        <begin position="94"/>
        <end position="113"/>
    </location>
</feature>
<reference evidence="4 5" key="2">
    <citation type="journal article" date="2003" name="Nat. Biotechnol.">
        <title>Complete genome sequence and comparative analysis of the industrial microorganism Streptomyces avermitilis.</title>
        <authorList>
            <person name="Ikeda H."/>
            <person name="Ishikawa J."/>
            <person name="Hanamoto A."/>
            <person name="Shinose M."/>
            <person name="Kikuchi H."/>
            <person name="Shiba T."/>
            <person name="Sakaki Y."/>
            <person name="Hattori M."/>
            <person name="Omura S."/>
        </authorList>
    </citation>
    <scope>NUCLEOTIDE SEQUENCE [LARGE SCALE GENOMIC DNA]</scope>
    <source>
        <strain evidence="5">ATCC 31267 / DSM 46492 / JCM 5070 / NBRC 14893 / NCIMB 12804 / NRRL 8165 / MA-4680</strain>
    </source>
</reference>
<feature type="transmembrane region" description="Helical" evidence="2">
    <location>
        <begin position="69"/>
        <end position="88"/>
    </location>
</feature>
<dbReference type="GO" id="GO:0016791">
    <property type="term" value="F:phosphatase activity"/>
    <property type="evidence" value="ECO:0007669"/>
    <property type="project" value="TreeGrafter"/>
</dbReference>
<proteinExistence type="predicted"/>
<feature type="transmembrane region" description="Helical" evidence="2">
    <location>
        <begin position="45"/>
        <end position="62"/>
    </location>
</feature>
<dbReference type="PANTHER" id="PTHR43156:SF2">
    <property type="entry name" value="STAGE II SPORULATION PROTEIN E"/>
    <property type="match status" value="1"/>
</dbReference>
<evidence type="ECO:0000259" key="3">
    <source>
        <dbReference type="SMART" id="SM00331"/>
    </source>
</evidence>
<name>Q82NG9_STRAW</name>
<reference evidence="4 5" key="1">
    <citation type="journal article" date="2001" name="Proc. Natl. Acad. Sci. U.S.A.">
        <title>Genome sequence of an industrial microorganism Streptomyces avermitilis: deducing the ability of producing secondary metabolites.</title>
        <authorList>
            <person name="Omura S."/>
            <person name="Ikeda H."/>
            <person name="Ishikawa J."/>
            <person name="Hanamoto A."/>
            <person name="Takahashi C."/>
            <person name="Shinose M."/>
            <person name="Takahashi Y."/>
            <person name="Horikawa H."/>
            <person name="Nakazawa H."/>
            <person name="Osonoe T."/>
            <person name="Kikuchi H."/>
            <person name="Shiba T."/>
            <person name="Sakaki Y."/>
            <person name="Hattori M."/>
        </authorList>
    </citation>
    <scope>NUCLEOTIDE SEQUENCE [LARGE SCALE GENOMIC DNA]</scope>
    <source>
        <strain evidence="5">ATCC 31267 / DSM 46492 / JCM 5070 / NBRC 14893 / NCIMB 12804 / NRRL 8165 / MA-4680</strain>
    </source>
</reference>
<reference evidence="4 5" key="3">
    <citation type="journal article" date="2014" name="J. Ind. Microbiol. Biotechnol.">
        <title>Genome mining of the Streptomyces avermitilis genome and development of genome-minimized hosts for heterologous expression of biosynthetic gene clusters.</title>
        <authorList>
            <person name="Ikeda H."/>
            <person name="Shin-ya K."/>
            <person name="Omura S."/>
        </authorList>
    </citation>
    <scope>NUCLEOTIDE SEQUENCE [LARGE SCALE GENOMIC DNA]</scope>
    <source>
        <strain evidence="5">ATCC 31267 / DSM 46492 / JCM 5070 / NBRC 14893 / NCIMB 12804 / NRRL 8165 / MA-4680</strain>
    </source>
</reference>
<keyword evidence="5" id="KW-1185">Reference proteome</keyword>
<evidence type="ECO:0000313" key="4">
    <source>
        <dbReference type="EMBL" id="BAC69044.1"/>
    </source>
</evidence>
<dbReference type="HOGENOM" id="CLU_045535_1_1_11"/>
<dbReference type="KEGG" id="sma:SAVERM_1334"/>
<evidence type="ECO:0000256" key="1">
    <source>
        <dbReference type="ARBA" id="ARBA00022801"/>
    </source>
</evidence>
<dbReference type="InterPro" id="IPR036457">
    <property type="entry name" value="PPM-type-like_dom_sf"/>
</dbReference>
<dbReference type="FunFam" id="3.60.40.10:FF:000058">
    <property type="entry name" value="Stage II sporulation protein E"/>
    <property type="match status" value="1"/>
</dbReference>
<feature type="domain" description="PPM-type phosphatase" evidence="3">
    <location>
        <begin position="146"/>
        <end position="370"/>
    </location>
</feature>
<dbReference type="InterPro" id="IPR001932">
    <property type="entry name" value="PPM-type_phosphatase-like_dom"/>
</dbReference>
<dbReference type="EMBL" id="BA000030">
    <property type="protein sequence ID" value="BAC69044.1"/>
    <property type="molecule type" value="Genomic_DNA"/>
</dbReference>
<keyword evidence="2" id="KW-0472">Membrane</keyword>
<protein>
    <submittedName>
        <fullName evidence="4">Magnesium or manganese-dependent protein phosphatase</fullName>
    </submittedName>
</protein>
<dbReference type="InterPro" id="IPR052016">
    <property type="entry name" value="Bact_Sigma-Reg"/>
</dbReference>